<gene>
    <name evidence="3" type="ORF">CBW42_12050</name>
</gene>
<keyword evidence="1" id="KW-0238">DNA-binding</keyword>
<dbReference type="GO" id="GO:0003677">
    <property type="term" value="F:DNA binding"/>
    <property type="evidence" value="ECO:0007669"/>
    <property type="project" value="UniProtKB-KW"/>
</dbReference>
<dbReference type="Pfam" id="PF01381">
    <property type="entry name" value="HTH_3"/>
    <property type="match status" value="1"/>
</dbReference>
<comment type="caution">
    <text evidence="3">The sequence shown here is derived from an EMBL/GenBank/DDBJ whole genome shotgun (WGS) entry which is preliminary data.</text>
</comment>
<dbReference type="GO" id="GO:0003700">
    <property type="term" value="F:DNA-binding transcription factor activity"/>
    <property type="evidence" value="ECO:0007669"/>
    <property type="project" value="TreeGrafter"/>
</dbReference>
<dbReference type="PANTHER" id="PTHR46797">
    <property type="entry name" value="HTH-TYPE TRANSCRIPTIONAL REGULATOR"/>
    <property type="match status" value="1"/>
</dbReference>
<dbReference type="Proteomes" id="UP000194903">
    <property type="component" value="Unassembled WGS sequence"/>
</dbReference>
<dbReference type="Gene3D" id="1.10.260.40">
    <property type="entry name" value="lambda repressor-like DNA-binding domains"/>
    <property type="match status" value="1"/>
</dbReference>
<evidence type="ECO:0000313" key="3">
    <source>
        <dbReference type="EMBL" id="OUM19671.1"/>
    </source>
</evidence>
<dbReference type="CDD" id="cd00093">
    <property type="entry name" value="HTH_XRE"/>
    <property type="match status" value="1"/>
</dbReference>
<proteinExistence type="predicted"/>
<dbReference type="SUPFAM" id="SSF47413">
    <property type="entry name" value="lambda repressor-like DNA-binding domains"/>
    <property type="match status" value="1"/>
</dbReference>
<dbReference type="AlphaFoldDB" id="A0A252F1V5"/>
<name>A0A252F1V5_9FIRM</name>
<reference evidence="3 4" key="1">
    <citation type="submission" date="2017-05" db="EMBL/GenBank/DDBJ databases">
        <title>Butyricicoccus porcorum sp. nov. a butyrate-producing bacterium from the swine intestinal tract.</title>
        <authorList>
            <person name="Trachsel J."/>
            <person name="Humphrey S."/>
            <person name="Allen H.K."/>
        </authorList>
    </citation>
    <scope>NUCLEOTIDE SEQUENCE [LARGE SCALE GENOMIC DNA]</scope>
    <source>
        <strain evidence="3">BB10</strain>
    </source>
</reference>
<dbReference type="PANTHER" id="PTHR46797:SF1">
    <property type="entry name" value="METHYLPHOSPHONATE SYNTHASE"/>
    <property type="match status" value="1"/>
</dbReference>
<keyword evidence="4" id="KW-1185">Reference proteome</keyword>
<dbReference type="PROSITE" id="PS50943">
    <property type="entry name" value="HTH_CROC1"/>
    <property type="match status" value="1"/>
</dbReference>
<accession>A0A252F1V5</accession>
<dbReference type="InterPro" id="IPR001387">
    <property type="entry name" value="Cro/C1-type_HTH"/>
</dbReference>
<sequence length="86" mass="9898">MVIKIWEMRNCRGYSLRKLSKKCGISKTTLNDIENAKLSPTLAQLERIAAALDCQMWQLFDSPYNNVRDPGHFDKNVEIKVKTAKI</sequence>
<dbReference type="GO" id="GO:0005829">
    <property type="term" value="C:cytosol"/>
    <property type="evidence" value="ECO:0007669"/>
    <property type="project" value="TreeGrafter"/>
</dbReference>
<evidence type="ECO:0000259" key="2">
    <source>
        <dbReference type="PROSITE" id="PS50943"/>
    </source>
</evidence>
<dbReference type="InterPro" id="IPR050807">
    <property type="entry name" value="TransReg_Diox_bact_type"/>
</dbReference>
<dbReference type="SMART" id="SM00530">
    <property type="entry name" value="HTH_XRE"/>
    <property type="match status" value="1"/>
</dbReference>
<dbReference type="OrthoDB" id="9781521at2"/>
<protein>
    <recommendedName>
        <fullName evidence="2">HTH cro/C1-type domain-containing protein</fullName>
    </recommendedName>
</protein>
<feature type="domain" description="HTH cro/C1-type" evidence="2">
    <location>
        <begin position="5"/>
        <end position="59"/>
    </location>
</feature>
<organism evidence="3 4">
    <name type="scientific">Butyricicoccus porcorum</name>
    <dbReference type="NCBI Taxonomy" id="1945634"/>
    <lineage>
        <taxon>Bacteria</taxon>
        <taxon>Bacillati</taxon>
        <taxon>Bacillota</taxon>
        <taxon>Clostridia</taxon>
        <taxon>Eubacteriales</taxon>
        <taxon>Butyricicoccaceae</taxon>
        <taxon>Butyricicoccus</taxon>
    </lineage>
</organism>
<dbReference type="EMBL" id="NHOC01000011">
    <property type="protein sequence ID" value="OUM19671.1"/>
    <property type="molecule type" value="Genomic_DNA"/>
</dbReference>
<dbReference type="InterPro" id="IPR010982">
    <property type="entry name" value="Lambda_DNA-bd_dom_sf"/>
</dbReference>
<evidence type="ECO:0000313" key="4">
    <source>
        <dbReference type="Proteomes" id="UP000194903"/>
    </source>
</evidence>
<evidence type="ECO:0000256" key="1">
    <source>
        <dbReference type="ARBA" id="ARBA00023125"/>
    </source>
</evidence>